<evidence type="ECO:0000256" key="5">
    <source>
        <dbReference type="ARBA" id="ARBA00022840"/>
    </source>
</evidence>
<evidence type="ECO:0000256" key="3">
    <source>
        <dbReference type="ARBA" id="ARBA00022741"/>
    </source>
</evidence>
<comment type="pathway">
    <text evidence="6">Purine metabolism; IMP biosynthesis via de novo pathway; 5-amino-1-(5-phospho-D-ribosyl)imidazole from N(2)-formyl-N(1)-(5-phospho-D-ribosyl)glycinamide: step 1/2.</text>
</comment>
<dbReference type="NCBIfam" id="NF004630">
    <property type="entry name" value="PRK05974.1"/>
    <property type="match status" value="1"/>
</dbReference>
<dbReference type="Proteomes" id="UP000001732">
    <property type="component" value="Chromosome"/>
</dbReference>
<dbReference type="HAMAP" id="MF_01926">
    <property type="entry name" value="PurS"/>
    <property type="match status" value="1"/>
</dbReference>
<dbReference type="GO" id="GO:0005524">
    <property type="term" value="F:ATP binding"/>
    <property type="evidence" value="ECO:0007669"/>
    <property type="project" value="UniProtKB-UniRule"/>
</dbReference>
<dbReference type="AlphaFoldDB" id="B5Y715"/>
<dbReference type="GO" id="GO:0004642">
    <property type="term" value="F:phosphoribosylformylglycinamidine synthase activity"/>
    <property type="evidence" value="ECO:0007669"/>
    <property type="project" value="UniProtKB-UniRule"/>
</dbReference>
<proteinExistence type="inferred from homology"/>
<evidence type="ECO:0000313" key="7">
    <source>
        <dbReference type="EMBL" id="ACI17248.1"/>
    </source>
</evidence>
<reference evidence="7 8" key="2">
    <citation type="journal article" date="2014" name="Genome Announc.">
        <title>Complete Genome Sequence of Coprothermobacter proteolyticus DSM 5265.</title>
        <authorList>
            <person name="Alexiev A."/>
            <person name="Coil D.A."/>
            <person name="Badger J.H."/>
            <person name="Enticknap J."/>
            <person name="Ward N."/>
            <person name="Robb F.T."/>
            <person name="Eisen J.A."/>
        </authorList>
    </citation>
    <scope>NUCLEOTIDE SEQUENCE [LARGE SCALE GENOMIC DNA]</scope>
    <source>
        <strain evidence="8">ATCC 35245 / DSM 5265 / OCM 4 / BT</strain>
    </source>
</reference>
<comment type="subunit">
    <text evidence="6">Part of the FGAM synthase complex composed of 1 PurL, 1 PurQ and 2 PurS subunits.</text>
</comment>
<dbReference type="KEGG" id="cpo:COPRO5265_0192"/>
<dbReference type="Pfam" id="PF02700">
    <property type="entry name" value="PurS"/>
    <property type="match status" value="1"/>
</dbReference>
<dbReference type="HOGENOM" id="CLU_164833_3_1_9"/>
<evidence type="ECO:0000256" key="6">
    <source>
        <dbReference type="HAMAP-Rule" id="MF_01926"/>
    </source>
</evidence>
<dbReference type="SUPFAM" id="SSF82697">
    <property type="entry name" value="PurS-like"/>
    <property type="match status" value="1"/>
</dbReference>
<keyword evidence="4 6" id="KW-0658">Purine biosynthesis</keyword>
<keyword evidence="1 6" id="KW-0963">Cytoplasm</keyword>
<sequence>MAQARVYVTLKKGILDPQGEAVKNALHTLGYGNIDEVRVGKYVVLTLQDSSDSEALKNTVEEICKKVLTNPVIEDFSFEIVEG</sequence>
<organism evidence="7 8">
    <name type="scientific">Coprothermobacter proteolyticus (strain ATCC 35245 / DSM 5265 / OCM 4 / BT)</name>
    <dbReference type="NCBI Taxonomy" id="309798"/>
    <lineage>
        <taxon>Bacteria</taxon>
        <taxon>Pseudomonadati</taxon>
        <taxon>Coprothermobacterota</taxon>
        <taxon>Coprothermobacteria</taxon>
        <taxon>Coprothermobacterales</taxon>
        <taxon>Coprothermobacteraceae</taxon>
        <taxon>Coprothermobacter</taxon>
    </lineage>
</organism>
<comment type="subcellular location">
    <subcellularLocation>
        <location evidence="6">Cytoplasm</location>
    </subcellularLocation>
</comment>
<evidence type="ECO:0000256" key="4">
    <source>
        <dbReference type="ARBA" id="ARBA00022755"/>
    </source>
</evidence>
<dbReference type="PANTHER" id="PTHR34696">
    <property type="entry name" value="PHOSPHORIBOSYLFORMYLGLYCINAMIDINE SYNTHASE SUBUNIT PURS"/>
    <property type="match status" value="1"/>
</dbReference>
<gene>
    <name evidence="6 7" type="primary">purS</name>
    <name evidence="7" type="ordered locus">COPRO5265_0192</name>
</gene>
<dbReference type="NCBIfam" id="TIGR00302">
    <property type="entry name" value="phosphoribosylformylglycinamidine synthase subunit PurS"/>
    <property type="match status" value="1"/>
</dbReference>
<evidence type="ECO:0000313" key="8">
    <source>
        <dbReference type="Proteomes" id="UP000001732"/>
    </source>
</evidence>
<dbReference type="eggNOG" id="COG1828">
    <property type="taxonomic scope" value="Bacteria"/>
</dbReference>
<dbReference type="EMBL" id="CP001145">
    <property type="protein sequence ID" value="ACI17248.1"/>
    <property type="molecule type" value="Genomic_DNA"/>
</dbReference>
<dbReference type="STRING" id="309798.COPRO5265_0192"/>
<evidence type="ECO:0000256" key="1">
    <source>
        <dbReference type="ARBA" id="ARBA00022490"/>
    </source>
</evidence>
<comment type="function">
    <text evidence="6">Part of the phosphoribosylformylglycinamidine synthase complex involved in the purines biosynthetic pathway. Catalyzes the ATP-dependent conversion of formylglycinamide ribonucleotide (FGAR) and glutamine to yield formylglycinamidine ribonucleotide (FGAM) and glutamate. The FGAM synthase complex is composed of three subunits. PurQ produces an ammonia molecule by converting glutamine to glutamate. PurL transfers the ammonia molecule to FGAR to form FGAM in an ATP-dependent manner. PurS interacts with PurQ and PurL and is thought to assist in the transfer of the ammonia molecule from PurQ to PurL.</text>
</comment>
<keyword evidence="5 6" id="KW-0067">ATP-binding</keyword>
<keyword evidence="3 6" id="KW-0547">Nucleotide-binding</keyword>
<dbReference type="InterPro" id="IPR036604">
    <property type="entry name" value="PurS-like_sf"/>
</dbReference>
<dbReference type="OrthoDB" id="9799101at2"/>
<dbReference type="InterPro" id="IPR003850">
    <property type="entry name" value="PurS"/>
</dbReference>
<comment type="similarity">
    <text evidence="6">Belongs to the PurS family.</text>
</comment>
<dbReference type="RefSeq" id="WP_012543900.1">
    <property type="nucleotide sequence ID" value="NC_011295.1"/>
</dbReference>
<evidence type="ECO:0000256" key="2">
    <source>
        <dbReference type="ARBA" id="ARBA00022598"/>
    </source>
</evidence>
<protein>
    <recommendedName>
        <fullName evidence="6">Phosphoribosylformylglycinamidine synthase subunit PurS</fullName>
        <shortName evidence="6">FGAM synthase</shortName>
        <ecNumber evidence="6">6.3.5.3</ecNumber>
    </recommendedName>
    <alternativeName>
        <fullName evidence="6">Formylglycinamide ribonucleotide amidotransferase subunit III</fullName>
        <shortName evidence="6">FGAR amidotransferase III</shortName>
        <shortName evidence="6">FGAR-AT III</shortName>
    </alternativeName>
    <alternativeName>
        <fullName evidence="6">Phosphoribosylformylglycinamidine synthase subunit III</fullName>
    </alternativeName>
</protein>
<dbReference type="Gene3D" id="3.30.1280.10">
    <property type="entry name" value="Phosphoribosylformylglycinamidine synthase subunit PurS"/>
    <property type="match status" value="1"/>
</dbReference>
<keyword evidence="8" id="KW-1185">Reference proteome</keyword>
<accession>B5Y715</accession>
<reference evidence="8" key="1">
    <citation type="submission" date="2008-08" db="EMBL/GenBank/DDBJ databases">
        <title>The complete genome sequence of Coprothermobacter proteolyticus strain ATCC 5245 / DSM 5265 / BT.</title>
        <authorList>
            <person name="Dodson R.J."/>
            <person name="Durkin A.S."/>
            <person name="Wu M."/>
            <person name="Eisen J."/>
            <person name="Sutton G."/>
        </authorList>
    </citation>
    <scope>NUCLEOTIDE SEQUENCE [LARGE SCALE GENOMIC DNA]</scope>
    <source>
        <strain evidence="8">ATCC 35245 / DSM 5265 / OCM 4 / BT</strain>
    </source>
</reference>
<dbReference type="UniPathway" id="UPA00074">
    <property type="reaction ID" value="UER00128"/>
</dbReference>
<dbReference type="PANTHER" id="PTHR34696:SF1">
    <property type="entry name" value="PHOSPHORIBOSYLFORMYLGLYCINAMIDINE SYNTHASE SUBUNIT PURS"/>
    <property type="match status" value="1"/>
</dbReference>
<keyword evidence="2 6" id="KW-0436">Ligase</keyword>
<dbReference type="EC" id="6.3.5.3" evidence="6"/>
<dbReference type="GO" id="GO:0006189">
    <property type="term" value="P:'de novo' IMP biosynthetic process"/>
    <property type="evidence" value="ECO:0007669"/>
    <property type="project" value="UniProtKB-UniRule"/>
</dbReference>
<dbReference type="GO" id="GO:0005737">
    <property type="term" value="C:cytoplasm"/>
    <property type="evidence" value="ECO:0007669"/>
    <property type="project" value="UniProtKB-SubCell"/>
</dbReference>
<name>B5Y715_COPPD</name>
<comment type="catalytic activity">
    <reaction evidence="6">
        <text>N(2)-formyl-N(1)-(5-phospho-beta-D-ribosyl)glycinamide + L-glutamine + ATP + H2O = 2-formamido-N(1)-(5-O-phospho-beta-D-ribosyl)acetamidine + L-glutamate + ADP + phosphate + H(+)</text>
        <dbReference type="Rhea" id="RHEA:17129"/>
        <dbReference type="ChEBI" id="CHEBI:15377"/>
        <dbReference type="ChEBI" id="CHEBI:15378"/>
        <dbReference type="ChEBI" id="CHEBI:29985"/>
        <dbReference type="ChEBI" id="CHEBI:30616"/>
        <dbReference type="ChEBI" id="CHEBI:43474"/>
        <dbReference type="ChEBI" id="CHEBI:58359"/>
        <dbReference type="ChEBI" id="CHEBI:147286"/>
        <dbReference type="ChEBI" id="CHEBI:147287"/>
        <dbReference type="ChEBI" id="CHEBI:456216"/>
        <dbReference type="EC" id="6.3.5.3"/>
    </reaction>
</comment>